<evidence type="ECO:0000313" key="9">
    <source>
        <dbReference type="EMBL" id="KAL3118781.1"/>
    </source>
</evidence>
<organism evidence="9 10">
    <name type="scientific">Heterodera trifolii</name>
    <dbReference type="NCBI Taxonomy" id="157864"/>
    <lineage>
        <taxon>Eukaryota</taxon>
        <taxon>Metazoa</taxon>
        <taxon>Ecdysozoa</taxon>
        <taxon>Nematoda</taxon>
        <taxon>Chromadorea</taxon>
        <taxon>Rhabditida</taxon>
        <taxon>Tylenchina</taxon>
        <taxon>Tylenchomorpha</taxon>
        <taxon>Tylenchoidea</taxon>
        <taxon>Heteroderidae</taxon>
        <taxon>Heteroderinae</taxon>
        <taxon>Heterodera</taxon>
    </lineage>
</organism>
<evidence type="ECO:0000256" key="3">
    <source>
        <dbReference type="ARBA" id="ARBA00022771"/>
    </source>
</evidence>
<gene>
    <name evidence="9" type="ORF">niasHT_002618</name>
</gene>
<feature type="region of interest" description="Disordered" evidence="7">
    <location>
        <begin position="167"/>
        <end position="426"/>
    </location>
</feature>
<feature type="region of interest" description="Disordered" evidence="7">
    <location>
        <begin position="432"/>
        <end position="451"/>
    </location>
</feature>
<comment type="similarity">
    <text evidence="1">Belongs to the VEFS (VRN2-EMF2-FIS2-SU(Z)12) family.</text>
</comment>
<feature type="compositionally biased region" description="Basic and acidic residues" evidence="7">
    <location>
        <begin position="823"/>
        <end position="837"/>
    </location>
</feature>
<keyword evidence="6" id="KW-0804">Transcription</keyword>
<dbReference type="Proteomes" id="UP001620626">
    <property type="component" value="Unassembled WGS sequence"/>
</dbReference>
<dbReference type="InterPro" id="IPR019135">
    <property type="entry name" value="Polycomb_protein_VEFS-Box"/>
</dbReference>
<evidence type="ECO:0000313" key="10">
    <source>
        <dbReference type="Proteomes" id="UP001620626"/>
    </source>
</evidence>
<evidence type="ECO:0000256" key="1">
    <source>
        <dbReference type="ARBA" id="ARBA00007416"/>
    </source>
</evidence>
<keyword evidence="4" id="KW-0862">Zinc</keyword>
<evidence type="ECO:0000256" key="6">
    <source>
        <dbReference type="ARBA" id="ARBA00023163"/>
    </source>
</evidence>
<accession>A0ABD2LUG7</accession>
<feature type="compositionally biased region" description="Polar residues" evidence="7">
    <location>
        <begin position="343"/>
        <end position="352"/>
    </location>
</feature>
<feature type="region of interest" description="Disordered" evidence="7">
    <location>
        <begin position="120"/>
        <end position="155"/>
    </location>
</feature>
<dbReference type="GO" id="GO:0008270">
    <property type="term" value="F:zinc ion binding"/>
    <property type="evidence" value="ECO:0007669"/>
    <property type="project" value="UniProtKB-KW"/>
</dbReference>
<feature type="compositionally biased region" description="Low complexity" evidence="7">
    <location>
        <begin position="228"/>
        <end position="237"/>
    </location>
</feature>
<feature type="region of interest" description="Disordered" evidence="7">
    <location>
        <begin position="1"/>
        <end position="96"/>
    </location>
</feature>
<evidence type="ECO:0000256" key="2">
    <source>
        <dbReference type="ARBA" id="ARBA00022723"/>
    </source>
</evidence>
<feature type="compositionally biased region" description="Polar residues" evidence="7">
    <location>
        <begin position="23"/>
        <end position="38"/>
    </location>
</feature>
<keyword evidence="10" id="KW-1185">Reference proteome</keyword>
<comment type="caution">
    <text evidence="9">The sequence shown here is derived from an EMBL/GenBank/DDBJ whole genome shotgun (WGS) entry which is preliminary data.</text>
</comment>
<evidence type="ECO:0000256" key="5">
    <source>
        <dbReference type="ARBA" id="ARBA00023015"/>
    </source>
</evidence>
<keyword evidence="5" id="KW-0805">Transcription regulation</keyword>
<feature type="domain" description="Polycomb protein VEFS-Box" evidence="8">
    <location>
        <begin position="1114"/>
        <end position="1201"/>
    </location>
</feature>
<evidence type="ECO:0000256" key="4">
    <source>
        <dbReference type="ARBA" id="ARBA00022833"/>
    </source>
</evidence>
<dbReference type="EMBL" id="JBICBT010000262">
    <property type="protein sequence ID" value="KAL3118781.1"/>
    <property type="molecule type" value="Genomic_DNA"/>
</dbReference>
<feature type="compositionally biased region" description="Low complexity" evidence="7">
    <location>
        <begin position="146"/>
        <end position="155"/>
    </location>
</feature>
<keyword evidence="2" id="KW-0479">Metal-binding</keyword>
<feature type="compositionally biased region" description="Basic residues" evidence="7">
    <location>
        <begin position="279"/>
        <end position="291"/>
    </location>
</feature>
<dbReference type="Pfam" id="PF09733">
    <property type="entry name" value="VEFS-Box"/>
    <property type="match status" value="1"/>
</dbReference>
<feature type="region of interest" description="Disordered" evidence="7">
    <location>
        <begin position="778"/>
        <end position="837"/>
    </location>
</feature>
<feature type="compositionally biased region" description="Acidic residues" evidence="7">
    <location>
        <begin position="787"/>
        <end position="806"/>
    </location>
</feature>
<proteinExistence type="inferred from homology"/>
<evidence type="ECO:0000256" key="7">
    <source>
        <dbReference type="SAM" id="MobiDB-lite"/>
    </source>
</evidence>
<reference evidence="9 10" key="1">
    <citation type="submission" date="2024-10" db="EMBL/GenBank/DDBJ databases">
        <authorList>
            <person name="Kim D."/>
        </authorList>
    </citation>
    <scope>NUCLEOTIDE SEQUENCE [LARGE SCALE GENOMIC DNA]</scope>
    <source>
        <strain evidence="9">BH-2024</strain>
    </source>
</reference>
<evidence type="ECO:0000259" key="8">
    <source>
        <dbReference type="Pfam" id="PF09733"/>
    </source>
</evidence>
<feature type="compositionally biased region" description="Polar residues" evidence="7">
    <location>
        <begin position="312"/>
        <end position="328"/>
    </location>
</feature>
<protein>
    <recommendedName>
        <fullName evidence="8">Polycomb protein VEFS-Box domain-containing protein</fullName>
    </recommendedName>
</protein>
<name>A0ABD2LUG7_9BILA</name>
<feature type="compositionally biased region" description="Low complexity" evidence="7">
    <location>
        <begin position="358"/>
        <end position="370"/>
    </location>
</feature>
<sequence>MRPPLPSSSSPSSSQHHPRLETLDNSNDFISTDSSAETVSDELDEFKPPSGERKRRVPVPNGRERPRRLVGFRRSVDTTQQLQLRKSPRKKSLLPKSTAITQIEFLNGRKHSPVIEERTTGRAKSNCNTTTTAKRTARRPARDESNSSIGSSSSALSSLSSAIGLAEAADDPPGASSGRRGLFSPVRRGRRAGHPRGGGGRLSSLQTTASADKINDDNDAPALRLSATGRATTIGSSRRGRGGGGMARRSRGGPVTLATVVMENDVPSETERMEGKGGRAVRRQQRSRGGRRGGGGRQRRVGGHVGRGSSRTTQKGHNQTMNSSGESSVSEKEDNERGDSRDSPSQQLNPPSTADELSLCSSPSSSSAISSDDETEWPRGNSLSMLSPPVPQSQQRHQMPSHLPLFSAPLSRRRRKKKSCWTEQQRRPLKPLAGEFDCSNPYETGPTEGMDPYQRKMQEAFILYRFLGDFSPVLRSFMHRNLYYISKQPPRENFHFPNPQNVFADDGEFAHAKSSDGHSVAGFVRRSNMPNPPHFRHHPSALCRLPPMDLTRRANSHISNKIPTTIRPSFICNPFLFGQKMATVQCFLVYECNGRLSSMRNIAATFKMKVGEWIGNIRIDLPDETHNLSGDRAKSVLFNRRHLSQSFPLLLSEYLVVRVVFHFEDTEIGGRHLRKVPSRQSSGGFASVDHHQNQHQHFLRNNGPTDACDKEMYGAKRIFSYEPGGELKVINDEASISLFSNDHDLLRIEKNCLKLTAAQLGKLINGYLKSPGGSSSPFIIVHLHGDSDDEDEEGEEEETEEDEEDEQKGGGHAQNGPKLKRPKFVERRNVSKEGLSLREALEAMDMAESSGRKTANGTTTTASAAMRHDLLKLPKVIGLKFWLHSPGVSRAAVLSSAPQLPPGSPPGQQRRRLLFRTAAANANASFSFCAEERQRTADDYWEASCSSSSSKRSSSDSVPSPLSAFPPLSSPFASFPSSSVVSPPFVCRRFPSSRCFFCLASLKVRSLWALHKHLTFCHPRFEFCYEPSVPVSPTQCLPGFSISQNTKYDASNELPSVRTAVRPTWLVTKALAREMRRVDNFPIERYTAMATKQSTAEEYIRLKGRFSFETPTRIDKLWMRQMSIRKLNDISDLHPAECATMQMWNTFLLRIRITLFGRRMLYRTLRVFVKYHWHDIDSRYLRTHFLLHLTCLLNNGAIDEEERYDLYRRMDPDYDPCEDGQHIVGREMKALHLELQLYTTTTTTAQQRHFVMEKTIGGANGDNKNGIKLAGRLRRSSVGGGRMKLRHGPQNGIAIGTVTAIAGRVNGTLKKTVSSVAAFASPRPSRRLSSPALPTVSSPFAAASAGGCAHFSSYRALCDRFPFATNKRTSHLWKFLQDYDFPTAPKH</sequence>
<keyword evidence="3" id="KW-0863">Zinc-finger</keyword>
<feature type="compositionally biased region" description="Basic and acidic residues" evidence="7">
    <location>
        <begin position="329"/>
        <end position="342"/>
    </location>
</feature>